<dbReference type="PANTHER" id="PTHR11177">
    <property type="entry name" value="CHITINASE"/>
    <property type="match status" value="1"/>
</dbReference>
<evidence type="ECO:0000259" key="7">
    <source>
        <dbReference type="PROSITE" id="PS51910"/>
    </source>
</evidence>
<keyword evidence="3" id="KW-0378">Hydrolase</keyword>
<reference evidence="9" key="1">
    <citation type="journal article" date="2016" name="Nature">
        <title>The genome of the seagrass Zostera marina reveals angiosperm adaptation to the sea.</title>
        <authorList>
            <person name="Olsen J.L."/>
            <person name="Rouze P."/>
            <person name="Verhelst B."/>
            <person name="Lin Y.-C."/>
            <person name="Bayer T."/>
            <person name="Collen J."/>
            <person name="Dattolo E."/>
            <person name="De Paoli E."/>
            <person name="Dittami S."/>
            <person name="Maumus F."/>
            <person name="Michel G."/>
            <person name="Kersting A."/>
            <person name="Lauritano C."/>
            <person name="Lohaus R."/>
            <person name="Toepel M."/>
            <person name="Tonon T."/>
            <person name="Vanneste K."/>
            <person name="Amirebrahimi M."/>
            <person name="Brakel J."/>
            <person name="Bostroem C."/>
            <person name="Chovatia M."/>
            <person name="Grimwood J."/>
            <person name="Jenkins J.W."/>
            <person name="Jueterbock A."/>
            <person name="Mraz A."/>
            <person name="Stam W.T."/>
            <person name="Tice H."/>
            <person name="Bornberg-Bauer E."/>
            <person name="Green P.J."/>
            <person name="Pearson G.A."/>
            <person name="Procaccini G."/>
            <person name="Duarte C.M."/>
            <person name="Schmutz J."/>
            <person name="Reusch T.B.H."/>
            <person name="Van de Peer Y."/>
        </authorList>
    </citation>
    <scope>NUCLEOTIDE SEQUENCE [LARGE SCALE GENOMIC DNA]</scope>
    <source>
        <strain evidence="9">cv. Finnish</strain>
    </source>
</reference>
<dbReference type="CDD" id="cd02879">
    <property type="entry name" value="GH18_plant_chitinase_class_V"/>
    <property type="match status" value="1"/>
</dbReference>
<dbReference type="SUPFAM" id="SSF54556">
    <property type="entry name" value="Chitinase insertion domain"/>
    <property type="match status" value="1"/>
</dbReference>
<dbReference type="STRING" id="29655.A0A0K9PTA1"/>
<dbReference type="AlphaFoldDB" id="A0A0K9PTA1"/>
<dbReference type="InterPro" id="IPR050314">
    <property type="entry name" value="Glycosyl_Hydrlase_18"/>
</dbReference>
<dbReference type="EMBL" id="LFYR01000643">
    <property type="protein sequence ID" value="KMZ72191.1"/>
    <property type="molecule type" value="Genomic_DNA"/>
</dbReference>
<keyword evidence="4" id="KW-0325">Glycoprotein</keyword>
<evidence type="ECO:0000256" key="5">
    <source>
        <dbReference type="ARBA" id="ARBA00023295"/>
    </source>
</evidence>
<evidence type="ECO:0000256" key="2">
    <source>
        <dbReference type="ARBA" id="ARBA00022729"/>
    </source>
</evidence>
<dbReference type="Gene3D" id="3.10.50.10">
    <property type="match status" value="1"/>
</dbReference>
<evidence type="ECO:0000256" key="6">
    <source>
        <dbReference type="SAM" id="SignalP"/>
    </source>
</evidence>
<dbReference type="PANTHER" id="PTHR11177:SF383">
    <property type="entry name" value="GLYCOSYL HYDROLASE FAMILY PROTEIN WITH CHITINASE INSERTION DOMAIN-CONTAINING PROTEIN"/>
    <property type="match status" value="1"/>
</dbReference>
<comment type="caution">
    <text evidence="8">The sequence shown here is derived from an EMBL/GenBank/DDBJ whole genome shotgun (WGS) entry which is preliminary data.</text>
</comment>
<dbReference type="SMART" id="SM00636">
    <property type="entry name" value="Glyco_18"/>
    <property type="match status" value="1"/>
</dbReference>
<dbReference type="Proteomes" id="UP000036987">
    <property type="component" value="Unassembled WGS sequence"/>
</dbReference>
<dbReference type="GO" id="GO:0006032">
    <property type="term" value="P:chitin catabolic process"/>
    <property type="evidence" value="ECO:0000318"/>
    <property type="project" value="GO_Central"/>
</dbReference>
<protein>
    <submittedName>
        <fullName evidence="8">Chitinase, family GH18</fullName>
    </submittedName>
</protein>
<feature type="signal peptide" evidence="6">
    <location>
        <begin position="1"/>
        <end position="26"/>
    </location>
</feature>
<dbReference type="Gene3D" id="3.20.20.80">
    <property type="entry name" value="Glycosidases"/>
    <property type="match status" value="1"/>
</dbReference>
<dbReference type="PROSITE" id="PS51910">
    <property type="entry name" value="GH18_2"/>
    <property type="match status" value="1"/>
</dbReference>
<dbReference type="InterPro" id="IPR001223">
    <property type="entry name" value="Glyco_hydro18_cat"/>
</dbReference>
<keyword evidence="5" id="KW-0326">Glycosidase</keyword>
<dbReference type="InterPro" id="IPR011583">
    <property type="entry name" value="Chitinase_II/V-like_cat"/>
</dbReference>
<sequence length="375" mass="40607">MGRTSESAAVVILFMAMTMLVKTTMAVKGVYWYYESGMSVSDIDSSLFTHIFYAFADLNNTTYKVSVATPSVASSFTSTLREKNPSVETLLSIGGGASEPDDFSSMANGSASRKAFIDSTIDLARSYGFSGLDLDWEYPESDADIPNFTTLLQEWRAAVVDEAKSSGKTALLLTAAVYYSSTRTSWRTGNTVDFPIKSMKKNLDWVNVMDYDFQGPGWRPATTYAPAALYDPLSSVDINTGLAAWINAGMPSCKMALGMPFYGRAWKLVNPTTDFGIGAAADGAASGTGIESGGAILYKNINAFIEDNDAITVYNSTLVTNYCYSGTTWIGYDDVESVKTKVSYAKSNQLLGYFAWQIAGDDDFALSKAASSQWD</sequence>
<dbReference type="FunFam" id="3.10.50.10:FF:000003">
    <property type="entry name" value="Class V chitinase CHIT5b"/>
    <property type="match status" value="1"/>
</dbReference>
<dbReference type="OMA" id="AGPANYH"/>
<keyword evidence="2 6" id="KW-0732">Signal</keyword>
<dbReference type="InterPro" id="IPR029070">
    <property type="entry name" value="Chitinase_insertion_sf"/>
</dbReference>
<organism evidence="8 9">
    <name type="scientific">Zostera marina</name>
    <name type="common">Eelgrass</name>
    <dbReference type="NCBI Taxonomy" id="29655"/>
    <lineage>
        <taxon>Eukaryota</taxon>
        <taxon>Viridiplantae</taxon>
        <taxon>Streptophyta</taxon>
        <taxon>Embryophyta</taxon>
        <taxon>Tracheophyta</taxon>
        <taxon>Spermatophyta</taxon>
        <taxon>Magnoliopsida</taxon>
        <taxon>Liliopsida</taxon>
        <taxon>Zosteraceae</taxon>
        <taxon>Zostera</taxon>
    </lineage>
</organism>
<dbReference type="OrthoDB" id="73875at2759"/>
<gene>
    <name evidence="8" type="ORF">ZOSMA_16G01630</name>
</gene>
<feature type="domain" description="GH18" evidence="7">
    <location>
        <begin position="26"/>
        <end position="375"/>
    </location>
</feature>
<comment type="similarity">
    <text evidence="1">Belongs to the glycosyl hydrolase 18 family. Chitinase class V subfamily.</text>
</comment>
<dbReference type="Pfam" id="PF00704">
    <property type="entry name" value="Glyco_hydro_18"/>
    <property type="match status" value="1"/>
</dbReference>
<evidence type="ECO:0000256" key="3">
    <source>
        <dbReference type="ARBA" id="ARBA00022801"/>
    </source>
</evidence>
<dbReference type="SUPFAM" id="SSF51445">
    <property type="entry name" value="(Trans)glycosidases"/>
    <property type="match status" value="1"/>
</dbReference>
<proteinExistence type="inferred from homology"/>
<keyword evidence="9" id="KW-1185">Reference proteome</keyword>
<feature type="chain" id="PRO_5005528007" evidence="6">
    <location>
        <begin position="27"/>
        <end position="375"/>
    </location>
</feature>
<name>A0A0K9PTA1_ZOSMR</name>
<evidence type="ECO:0000256" key="4">
    <source>
        <dbReference type="ARBA" id="ARBA00023180"/>
    </source>
</evidence>
<dbReference type="GO" id="GO:0005576">
    <property type="term" value="C:extracellular region"/>
    <property type="evidence" value="ECO:0000318"/>
    <property type="project" value="GO_Central"/>
</dbReference>
<dbReference type="GO" id="GO:0008061">
    <property type="term" value="F:chitin binding"/>
    <property type="evidence" value="ECO:0007669"/>
    <property type="project" value="InterPro"/>
</dbReference>
<dbReference type="GO" id="GO:0005975">
    <property type="term" value="P:carbohydrate metabolic process"/>
    <property type="evidence" value="ECO:0007669"/>
    <property type="project" value="InterPro"/>
</dbReference>
<dbReference type="InterPro" id="IPR017853">
    <property type="entry name" value="GH"/>
</dbReference>
<evidence type="ECO:0000313" key="8">
    <source>
        <dbReference type="EMBL" id="KMZ72191.1"/>
    </source>
</evidence>
<accession>A0A0K9PTA1</accession>
<evidence type="ECO:0000313" key="9">
    <source>
        <dbReference type="Proteomes" id="UP000036987"/>
    </source>
</evidence>
<dbReference type="GO" id="GO:0004568">
    <property type="term" value="F:chitinase activity"/>
    <property type="evidence" value="ECO:0000318"/>
    <property type="project" value="GO_Central"/>
</dbReference>
<evidence type="ECO:0000256" key="1">
    <source>
        <dbReference type="ARBA" id="ARBA00008682"/>
    </source>
</evidence>